<proteinExistence type="predicted"/>
<dbReference type="EMBL" id="MIHH01000002">
    <property type="protein sequence ID" value="OIQ09918.1"/>
    <property type="molecule type" value="Genomic_DNA"/>
</dbReference>
<dbReference type="Proteomes" id="UP000182743">
    <property type="component" value="Unassembled WGS sequence"/>
</dbReference>
<evidence type="ECO:0000313" key="1">
    <source>
        <dbReference type="EMBL" id="OIQ09918.1"/>
    </source>
</evidence>
<comment type="caution">
    <text evidence="1">The sequence shown here is derived from an EMBL/GenBank/DDBJ whole genome shotgun (WGS) entry which is preliminary data.</text>
</comment>
<sequence>MKQYYKGALDKYKTIIAAIEDFTTLTRRNRIIISGRIYFIDSSF</sequence>
<protein>
    <submittedName>
        <fullName evidence="1">Uncharacterized protein</fullName>
    </submittedName>
</protein>
<dbReference type="AlphaFoldDB" id="A0A1J5JK66"/>
<name>A0A1J5JK66_NEOTH</name>
<evidence type="ECO:0000313" key="2">
    <source>
        <dbReference type="Proteomes" id="UP000182743"/>
    </source>
</evidence>
<gene>
    <name evidence="1" type="ORF">MOOR_07600</name>
</gene>
<reference evidence="1 2" key="1">
    <citation type="submission" date="2016-08" db="EMBL/GenBank/DDBJ databases">
        <title>Genome-based comparison of Moorella thermoacetic strains.</title>
        <authorList>
            <person name="Poehlein A."/>
            <person name="Bengelsdorf F.R."/>
            <person name="Esser C."/>
            <person name="Duerre P."/>
            <person name="Daniel R."/>
        </authorList>
    </citation>
    <scope>NUCLEOTIDE SEQUENCE [LARGE SCALE GENOMIC DNA]</scope>
    <source>
        <strain evidence="1 2">DSM 11768</strain>
    </source>
</reference>
<organism evidence="1 2">
    <name type="scientific">Neomoorella thermoacetica</name>
    <name type="common">Clostridium thermoaceticum</name>
    <dbReference type="NCBI Taxonomy" id="1525"/>
    <lineage>
        <taxon>Bacteria</taxon>
        <taxon>Bacillati</taxon>
        <taxon>Bacillota</taxon>
        <taxon>Clostridia</taxon>
        <taxon>Neomoorellales</taxon>
        <taxon>Neomoorellaceae</taxon>
        <taxon>Neomoorella</taxon>
    </lineage>
</organism>
<accession>A0A1J5JK66</accession>